<name>A0AC35EUL9_9BILA</name>
<reference evidence="2" key="1">
    <citation type="submission" date="2022-11" db="UniProtKB">
        <authorList>
            <consortium name="WormBaseParasite"/>
        </authorList>
    </citation>
    <scope>IDENTIFICATION</scope>
</reference>
<evidence type="ECO:0000313" key="2">
    <source>
        <dbReference type="WBParaSite" id="PS1159_v2.g10861.t1"/>
    </source>
</evidence>
<evidence type="ECO:0000313" key="1">
    <source>
        <dbReference type="Proteomes" id="UP000887580"/>
    </source>
</evidence>
<protein>
    <submittedName>
        <fullName evidence="2">Uncharacterized protein</fullName>
    </submittedName>
</protein>
<dbReference type="WBParaSite" id="PS1159_v2.g10861.t1">
    <property type="protein sequence ID" value="PS1159_v2.g10861.t1"/>
    <property type="gene ID" value="PS1159_v2.g10861"/>
</dbReference>
<accession>A0AC35EUL9</accession>
<dbReference type="Proteomes" id="UP000887580">
    <property type="component" value="Unplaced"/>
</dbReference>
<sequence>MGIQSVIPESTTKENFANVLNEYKKKESINRKRFCKESSDNEHFGIPSKHLRIEKPEPFKSGNVKYFQCRNLRVLDEKRVTLENYEIKTFIESFGNKLEKINFYAPCDTNF</sequence>
<organism evidence="1 2">
    <name type="scientific">Panagrolaimus sp. PS1159</name>
    <dbReference type="NCBI Taxonomy" id="55785"/>
    <lineage>
        <taxon>Eukaryota</taxon>
        <taxon>Metazoa</taxon>
        <taxon>Ecdysozoa</taxon>
        <taxon>Nematoda</taxon>
        <taxon>Chromadorea</taxon>
        <taxon>Rhabditida</taxon>
        <taxon>Tylenchina</taxon>
        <taxon>Panagrolaimomorpha</taxon>
        <taxon>Panagrolaimoidea</taxon>
        <taxon>Panagrolaimidae</taxon>
        <taxon>Panagrolaimus</taxon>
    </lineage>
</organism>
<proteinExistence type="predicted"/>